<evidence type="ECO:0000256" key="2">
    <source>
        <dbReference type="ARBA" id="ARBA00022630"/>
    </source>
</evidence>
<dbReference type="STRING" id="391936.S7S_07130"/>
<evidence type="ECO:0000256" key="3">
    <source>
        <dbReference type="ARBA" id="ARBA00022643"/>
    </source>
</evidence>
<evidence type="ECO:0000313" key="10">
    <source>
        <dbReference type="EMBL" id="AJD47842.1"/>
    </source>
</evidence>
<dbReference type="EMBL" id="CP004387">
    <property type="protein sequence ID" value="AJD47842.1"/>
    <property type="molecule type" value="Genomic_DNA"/>
</dbReference>
<keyword evidence="3 7" id="KW-0288">FMN</keyword>
<dbReference type="Gene3D" id="3.40.109.10">
    <property type="entry name" value="NADH Oxidase"/>
    <property type="match status" value="1"/>
</dbReference>
<dbReference type="InterPro" id="IPR052530">
    <property type="entry name" value="NAD(P)H_nitroreductase"/>
</dbReference>
<dbReference type="Proteomes" id="UP000006764">
    <property type="component" value="Chromosome"/>
</dbReference>
<evidence type="ECO:0000256" key="6">
    <source>
        <dbReference type="ARBA" id="ARBA00023027"/>
    </source>
</evidence>
<reference evidence="10 11" key="1">
    <citation type="journal article" date="2012" name="J. Bacteriol.">
        <title>Genome sequence of an alkane-degrading bacterium, Alcanivorax pacificus type strain W11-5, isolated from deep sea sediment.</title>
        <authorList>
            <person name="Lai Q."/>
            <person name="Shao Z."/>
        </authorList>
    </citation>
    <scope>NUCLEOTIDE SEQUENCE [LARGE SCALE GENOMIC DNA]</scope>
    <source>
        <strain evidence="10 11">W11-5</strain>
    </source>
</reference>
<name>A0A0B4XNG3_9GAMM</name>
<accession>A0A0B4XNG3</accession>
<evidence type="ECO:0000256" key="1">
    <source>
        <dbReference type="ARBA" id="ARBA00007118"/>
    </source>
</evidence>
<dbReference type="SUPFAM" id="SSF55469">
    <property type="entry name" value="FMN-dependent nitroreductase-like"/>
    <property type="match status" value="1"/>
</dbReference>
<dbReference type="HOGENOM" id="CLU_070764_5_0_6"/>
<feature type="binding site" description="in other chain" evidence="8">
    <location>
        <begin position="133"/>
        <end position="135"/>
    </location>
    <ligand>
        <name>FMN</name>
        <dbReference type="ChEBI" id="CHEBI:58210"/>
        <note>ligand shared between dimeric partners</note>
    </ligand>
</feature>
<keyword evidence="6 7" id="KW-0520">NAD</keyword>
<dbReference type="Pfam" id="PF00881">
    <property type="entry name" value="Nitroreductase"/>
    <property type="match status" value="1"/>
</dbReference>
<dbReference type="KEGG" id="apac:S7S_07130"/>
<comment type="cofactor">
    <cofactor evidence="8">
        <name>FMN</name>
        <dbReference type="ChEBI" id="CHEBI:58210"/>
    </cofactor>
    <text evidence="8">Binds 1 FMN per subunit.</text>
</comment>
<dbReference type="PIRSF" id="PIRSF000232">
    <property type="entry name" value="YdjA"/>
    <property type="match status" value="1"/>
</dbReference>
<dbReference type="OrthoDB" id="9804207at2"/>
<dbReference type="EC" id="1.-.-.-" evidence="7"/>
<feature type="domain" description="Nitroreductase" evidence="9">
    <location>
        <begin position="25"/>
        <end position="163"/>
    </location>
</feature>
<dbReference type="CDD" id="cd02135">
    <property type="entry name" value="YdjA-like"/>
    <property type="match status" value="1"/>
</dbReference>
<sequence>MDAISALHNRVSVAKLGEPGPNGTQLDIMLRAAMRAPDHGVLRPWRFMVIEGAQRERLGDIFVEARLQSEPDCDPAALDKLRGKPLRAPMILVVVAETDPDNRVPVVEQIVATGAAIQNIMVAAHALGIGAMWRTGGMASHPLVKRRLGFADKDEIVGYIYLGTPTGSVKRVPEEAHVPYLRDMPQ</sequence>
<dbReference type="GO" id="GO:0016491">
    <property type="term" value="F:oxidoreductase activity"/>
    <property type="evidence" value="ECO:0007669"/>
    <property type="project" value="UniProtKB-UniRule"/>
</dbReference>
<protein>
    <recommendedName>
        <fullName evidence="7">Putative NAD(P)H nitroreductase</fullName>
        <ecNumber evidence="7">1.-.-.-</ecNumber>
    </recommendedName>
</protein>
<evidence type="ECO:0000256" key="5">
    <source>
        <dbReference type="ARBA" id="ARBA00023002"/>
    </source>
</evidence>
<feature type="binding site" description="in other chain" evidence="8">
    <location>
        <begin position="10"/>
        <end position="12"/>
    </location>
    <ligand>
        <name>FMN</name>
        <dbReference type="ChEBI" id="CHEBI:58210"/>
        <note>ligand shared between dimeric partners</note>
    </ligand>
</feature>
<dbReference type="AlphaFoldDB" id="A0A0B4XNG3"/>
<keyword evidence="4 7" id="KW-0521">NADP</keyword>
<keyword evidence="11" id="KW-1185">Reference proteome</keyword>
<comment type="similarity">
    <text evidence="1 7">Belongs to the nitroreductase family.</text>
</comment>
<dbReference type="PANTHER" id="PTHR43821">
    <property type="entry name" value="NAD(P)H NITROREDUCTASE YDJA-RELATED"/>
    <property type="match status" value="1"/>
</dbReference>
<gene>
    <name evidence="10" type="ORF">S7S_07130</name>
</gene>
<organism evidence="10 11">
    <name type="scientific">Isoalcanivorax pacificus W11-5</name>
    <dbReference type="NCBI Taxonomy" id="391936"/>
    <lineage>
        <taxon>Bacteria</taxon>
        <taxon>Pseudomonadati</taxon>
        <taxon>Pseudomonadota</taxon>
        <taxon>Gammaproteobacteria</taxon>
        <taxon>Oceanospirillales</taxon>
        <taxon>Alcanivoracaceae</taxon>
        <taxon>Isoalcanivorax</taxon>
    </lineage>
</organism>
<keyword evidence="2 7" id="KW-0285">Flavoprotein</keyword>
<dbReference type="InterPro" id="IPR000415">
    <property type="entry name" value="Nitroreductase-like"/>
</dbReference>
<evidence type="ECO:0000256" key="4">
    <source>
        <dbReference type="ARBA" id="ARBA00022857"/>
    </source>
</evidence>
<dbReference type="InterPro" id="IPR029479">
    <property type="entry name" value="Nitroreductase"/>
</dbReference>
<proteinExistence type="inferred from homology"/>
<evidence type="ECO:0000259" key="9">
    <source>
        <dbReference type="Pfam" id="PF00881"/>
    </source>
</evidence>
<dbReference type="PANTHER" id="PTHR43821:SF1">
    <property type="entry name" value="NAD(P)H NITROREDUCTASE YDJA-RELATED"/>
    <property type="match status" value="1"/>
</dbReference>
<evidence type="ECO:0000313" key="11">
    <source>
        <dbReference type="Proteomes" id="UP000006764"/>
    </source>
</evidence>
<evidence type="ECO:0000256" key="8">
    <source>
        <dbReference type="PIRSR" id="PIRSR000232-1"/>
    </source>
</evidence>
<dbReference type="InterPro" id="IPR026021">
    <property type="entry name" value="YdjA-like"/>
</dbReference>
<evidence type="ECO:0000256" key="7">
    <source>
        <dbReference type="PIRNR" id="PIRNR000232"/>
    </source>
</evidence>
<feature type="binding site" evidence="8">
    <location>
        <position position="35"/>
    </location>
    <ligand>
        <name>FMN</name>
        <dbReference type="ChEBI" id="CHEBI:58210"/>
        <note>ligand shared between dimeric partners</note>
    </ligand>
</feature>
<feature type="binding site" evidence="8">
    <location>
        <position position="39"/>
    </location>
    <ligand>
        <name>FMN</name>
        <dbReference type="ChEBI" id="CHEBI:58210"/>
        <note>ligand shared between dimeric partners</note>
    </ligand>
</feature>
<dbReference type="RefSeq" id="WP_008739286.1">
    <property type="nucleotide sequence ID" value="NZ_CP004387.1"/>
</dbReference>
<keyword evidence="5 7" id="KW-0560">Oxidoreductase</keyword>